<dbReference type="EMBL" id="JWIO01000065">
    <property type="protein sequence ID" value="KLL09696.1"/>
    <property type="molecule type" value="Genomic_DNA"/>
</dbReference>
<dbReference type="InterPro" id="IPR050766">
    <property type="entry name" value="Bact_Lucif_Oxidored"/>
</dbReference>
<dbReference type="InterPro" id="IPR036661">
    <property type="entry name" value="Luciferase-like_sf"/>
</dbReference>
<keyword evidence="3" id="KW-1185">Reference proteome</keyword>
<dbReference type="SUPFAM" id="SSF51679">
    <property type="entry name" value="Bacterial luciferase-like"/>
    <property type="match status" value="1"/>
</dbReference>
<reference evidence="2 3" key="1">
    <citation type="submission" date="2014-12" db="EMBL/GenBank/DDBJ databases">
        <title>Frankia sp. BMG5.1 draft genome.</title>
        <authorList>
            <person name="Gtari M."/>
            <person name="Ghodhbane-Gtari F."/>
            <person name="Nouioui I."/>
            <person name="Ktari A."/>
            <person name="Hezbri K."/>
            <person name="Mimouni W."/>
            <person name="Sbissi I."/>
            <person name="Ayari A."/>
            <person name="Yamanaka T."/>
            <person name="Normand P."/>
            <person name="Tisa L.S."/>
            <person name="Boudabous A."/>
        </authorList>
    </citation>
    <scope>NUCLEOTIDE SEQUENCE [LARGE SCALE GENOMIC DNA]</scope>
    <source>
        <strain evidence="2 3">BMG5.1</strain>
    </source>
</reference>
<dbReference type="PANTHER" id="PTHR30137">
    <property type="entry name" value="LUCIFERASE-LIKE MONOOXYGENASE"/>
    <property type="match status" value="1"/>
</dbReference>
<comment type="caution">
    <text evidence="2">The sequence shown here is derived from an EMBL/GenBank/DDBJ whole genome shotgun (WGS) entry which is preliminary data.</text>
</comment>
<protein>
    <submittedName>
        <fullName evidence="2">Alkane 1-monooxygenase</fullName>
    </submittedName>
</protein>
<dbReference type="InterPro" id="IPR011251">
    <property type="entry name" value="Luciferase-like_dom"/>
</dbReference>
<evidence type="ECO:0000313" key="2">
    <source>
        <dbReference type="EMBL" id="KLL09696.1"/>
    </source>
</evidence>
<dbReference type="Proteomes" id="UP000035425">
    <property type="component" value="Unassembled WGS sequence"/>
</dbReference>
<dbReference type="PANTHER" id="PTHR30137:SF6">
    <property type="entry name" value="LUCIFERASE-LIKE MONOOXYGENASE"/>
    <property type="match status" value="1"/>
</dbReference>
<dbReference type="RefSeq" id="WP_047225116.1">
    <property type="nucleotide sequence ID" value="NZ_JWIO01000065.1"/>
</dbReference>
<proteinExistence type="predicted"/>
<name>A0ABR5EZ22_9ACTN</name>
<evidence type="ECO:0000259" key="1">
    <source>
        <dbReference type="Pfam" id="PF00296"/>
    </source>
</evidence>
<evidence type="ECO:0000313" key="3">
    <source>
        <dbReference type="Proteomes" id="UP000035425"/>
    </source>
</evidence>
<feature type="domain" description="Luciferase-like" evidence="1">
    <location>
        <begin position="1"/>
        <end position="321"/>
    </location>
</feature>
<sequence length="365" mass="41769">MHFGLLLLLANASSGKSDSELWKEEMRLGEIAEDLGYDSVWVPEHHFDRPYCVSPDPLQALTYLAARTSRIRLGTGAIILPWWQGQNDPLRLAERISMLDALSDGRLLLGIGRGLARDEYERFGVSMDESRERFTESARMILDGLEKGYIEHDGKYFRQARADIFPKPERGFRDRLFNIAMSPASTLAAADFGGTMMCFNYQYEIEQQADQFNTWRARYREKQGTEPPPPVLLDFAYCHEDPDVADKTMRHHLAPFFSAMVDHYEFDGQHFGRSKGYESYQEGADLLRDAGREAGFEKFYGLQWNGAPEQMIEQMRRRIELIGDFQQMLLVSFGGMPLETVQASLRLIAEEVIPEVNRIAESARA</sequence>
<organism evidence="2 3">
    <name type="scientific">Protofrankia coriariae</name>
    <dbReference type="NCBI Taxonomy" id="1562887"/>
    <lineage>
        <taxon>Bacteria</taxon>
        <taxon>Bacillati</taxon>
        <taxon>Actinomycetota</taxon>
        <taxon>Actinomycetes</taxon>
        <taxon>Frankiales</taxon>
        <taxon>Frankiaceae</taxon>
        <taxon>Protofrankia</taxon>
    </lineage>
</organism>
<accession>A0ABR5EZ22</accession>
<gene>
    <name evidence="2" type="ORF">FrCorBMG51_23110</name>
</gene>
<dbReference type="Pfam" id="PF00296">
    <property type="entry name" value="Bac_luciferase"/>
    <property type="match status" value="1"/>
</dbReference>
<dbReference type="Gene3D" id="3.20.20.30">
    <property type="entry name" value="Luciferase-like domain"/>
    <property type="match status" value="1"/>
</dbReference>